<evidence type="ECO:0000313" key="10">
    <source>
        <dbReference type="EMBL" id="SHO43751.1"/>
    </source>
</evidence>
<dbReference type="Pfam" id="PF00005">
    <property type="entry name" value="ABC_tran"/>
    <property type="match status" value="1"/>
</dbReference>
<dbReference type="InterPro" id="IPR017871">
    <property type="entry name" value="ABC_transporter-like_CS"/>
</dbReference>
<evidence type="ECO:0000256" key="5">
    <source>
        <dbReference type="ARBA" id="ARBA00022989"/>
    </source>
</evidence>
<dbReference type="GO" id="GO:0005524">
    <property type="term" value="F:ATP binding"/>
    <property type="evidence" value="ECO:0007669"/>
    <property type="project" value="UniProtKB-KW"/>
</dbReference>
<dbReference type="STRING" id="1121345.SAMN02745217_00344"/>
<comment type="subcellular location">
    <subcellularLocation>
        <location evidence="1">Cell membrane</location>
        <topology evidence="1">Multi-pass membrane protein</topology>
    </subcellularLocation>
</comment>
<name>A0A1M7XXQ2_9FIRM</name>
<proteinExistence type="predicted"/>
<evidence type="ECO:0000256" key="4">
    <source>
        <dbReference type="ARBA" id="ARBA00022840"/>
    </source>
</evidence>
<dbReference type="GO" id="GO:0005886">
    <property type="term" value="C:plasma membrane"/>
    <property type="evidence" value="ECO:0007669"/>
    <property type="project" value="UniProtKB-SubCell"/>
</dbReference>
<gene>
    <name evidence="10" type="ORF">SAMN02745217_00344</name>
</gene>
<evidence type="ECO:0000256" key="7">
    <source>
        <dbReference type="SAM" id="Phobius"/>
    </source>
</evidence>
<evidence type="ECO:0000256" key="2">
    <source>
        <dbReference type="ARBA" id="ARBA00022692"/>
    </source>
</evidence>
<feature type="transmembrane region" description="Helical" evidence="7">
    <location>
        <begin position="67"/>
        <end position="92"/>
    </location>
</feature>
<dbReference type="PROSITE" id="PS50893">
    <property type="entry name" value="ABC_TRANSPORTER_2"/>
    <property type="match status" value="1"/>
</dbReference>
<dbReference type="PROSITE" id="PS00211">
    <property type="entry name" value="ABC_TRANSPORTER_1"/>
    <property type="match status" value="1"/>
</dbReference>
<protein>
    <submittedName>
        <fullName evidence="10">ATP-binding cassette, subfamily B</fullName>
    </submittedName>
</protein>
<dbReference type="PANTHER" id="PTHR24221">
    <property type="entry name" value="ATP-BINDING CASSETTE SUB-FAMILY B"/>
    <property type="match status" value="1"/>
</dbReference>
<dbReference type="Proteomes" id="UP000184612">
    <property type="component" value="Unassembled WGS sequence"/>
</dbReference>
<accession>A0A1M7XXQ2</accession>
<dbReference type="SUPFAM" id="SSF52540">
    <property type="entry name" value="P-loop containing nucleoside triphosphate hydrolases"/>
    <property type="match status" value="1"/>
</dbReference>
<feature type="transmembrane region" description="Helical" evidence="7">
    <location>
        <begin position="143"/>
        <end position="163"/>
    </location>
</feature>
<dbReference type="RefSeq" id="WP_073587076.1">
    <property type="nucleotide sequence ID" value="NZ_FRFD01000003.1"/>
</dbReference>
<evidence type="ECO:0000256" key="6">
    <source>
        <dbReference type="ARBA" id="ARBA00023136"/>
    </source>
</evidence>
<dbReference type="InterPro" id="IPR036640">
    <property type="entry name" value="ABC1_TM_sf"/>
</dbReference>
<feature type="transmembrane region" description="Helical" evidence="7">
    <location>
        <begin position="20"/>
        <end position="47"/>
    </location>
</feature>
<evidence type="ECO:0000259" key="9">
    <source>
        <dbReference type="PROSITE" id="PS50929"/>
    </source>
</evidence>
<feature type="domain" description="ABC transporter" evidence="8">
    <location>
        <begin position="350"/>
        <end position="587"/>
    </location>
</feature>
<organism evidence="10 11">
    <name type="scientific">Anaerocolumna xylanovorans DSM 12503</name>
    <dbReference type="NCBI Taxonomy" id="1121345"/>
    <lineage>
        <taxon>Bacteria</taxon>
        <taxon>Bacillati</taxon>
        <taxon>Bacillota</taxon>
        <taxon>Clostridia</taxon>
        <taxon>Lachnospirales</taxon>
        <taxon>Lachnospiraceae</taxon>
        <taxon>Anaerocolumna</taxon>
    </lineage>
</organism>
<dbReference type="PROSITE" id="PS50929">
    <property type="entry name" value="ABC_TM1F"/>
    <property type="match status" value="1"/>
</dbReference>
<dbReference type="PANTHER" id="PTHR24221:SF654">
    <property type="entry name" value="ATP-BINDING CASSETTE SUB-FAMILY B MEMBER 6"/>
    <property type="match status" value="1"/>
</dbReference>
<evidence type="ECO:0000259" key="8">
    <source>
        <dbReference type="PROSITE" id="PS50893"/>
    </source>
</evidence>
<dbReference type="AlphaFoldDB" id="A0A1M7XXQ2"/>
<keyword evidence="4 10" id="KW-0067">ATP-binding</keyword>
<evidence type="ECO:0000256" key="1">
    <source>
        <dbReference type="ARBA" id="ARBA00004651"/>
    </source>
</evidence>
<dbReference type="InterPro" id="IPR003439">
    <property type="entry name" value="ABC_transporter-like_ATP-bd"/>
</dbReference>
<keyword evidence="2 7" id="KW-0812">Transmembrane</keyword>
<keyword evidence="6 7" id="KW-0472">Membrane</keyword>
<evidence type="ECO:0000313" key="11">
    <source>
        <dbReference type="Proteomes" id="UP000184612"/>
    </source>
</evidence>
<dbReference type="GO" id="GO:0034040">
    <property type="term" value="F:ATPase-coupled lipid transmembrane transporter activity"/>
    <property type="evidence" value="ECO:0007669"/>
    <property type="project" value="TreeGrafter"/>
</dbReference>
<evidence type="ECO:0000256" key="3">
    <source>
        <dbReference type="ARBA" id="ARBA00022741"/>
    </source>
</evidence>
<feature type="transmembrane region" description="Helical" evidence="7">
    <location>
        <begin position="169"/>
        <end position="188"/>
    </location>
</feature>
<feature type="domain" description="ABC transmembrane type-1" evidence="9">
    <location>
        <begin position="40"/>
        <end position="305"/>
    </location>
</feature>
<dbReference type="GO" id="GO:0016887">
    <property type="term" value="F:ATP hydrolysis activity"/>
    <property type="evidence" value="ECO:0007669"/>
    <property type="project" value="InterPro"/>
</dbReference>
<sequence>MVFTKKDYKSSDVLRLAFEASPVCTVLHALLSVTYAALKTAILALATANFVDTATEILQDVRPQGDIYWPLALLLLTLGVFTTIGAVTQLLCSRINLNLQRKLKPAVVRIHAALDFKHIENAESWELISRVSRDPVKSIMDGFSAFMQLLQIIISVSSVLILIVTQVWWAALVILAFSAPMFGLSLRAGKKTYQAGREAEKFNRRTDYLGEVLTGRDNVDERTIFGYDDEINRKWQEQYKAGRILQLKVTAKSFLITKSSSMIIALTALFVALTLISPVVNGQMTAGMFMGVMGAVFSMIQQLGFQMSRSLESISRTGEYMKDLTAFTQLSEAKDALSEPDVEPIAFESLEFRNVRFQYPSGDRLILDGLSFRLEAGCHYAFVGKNGAGKTTITKLLTGLYTEYEGEILINGKELREYSTSALKALFSVVYQDFAKYYISVKDNILIGDIHTKGKEAQAAHLAGLDETIAELKHGIDTPLGKILEGGQDLSGGQWQRVAIARSLISHAPVKMLDEPTAALDPISESRVYSDFEKVMRGKTTVFISHRLGSTKLADEILVIDDGKIIERGTHDVLMQANGQYAEMFEAQREWYQ</sequence>
<keyword evidence="3" id="KW-0547">Nucleotide-binding</keyword>
<dbReference type="EMBL" id="FRFD01000003">
    <property type="protein sequence ID" value="SHO43751.1"/>
    <property type="molecule type" value="Genomic_DNA"/>
</dbReference>
<dbReference type="Gene3D" id="3.40.50.300">
    <property type="entry name" value="P-loop containing nucleotide triphosphate hydrolases"/>
    <property type="match status" value="1"/>
</dbReference>
<dbReference type="GO" id="GO:0140359">
    <property type="term" value="F:ABC-type transporter activity"/>
    <property type="evidence" value="ECO:0007669"/>
    <property type="project" value="InterPro"/>
</dbReference>
<keyword evidence="11" id="KW-1185">Reference proteome</keyword>
<keyword evidence="5 7" id="KW-1133">Transmembrane helix</keyword>
<dbReference type="SUPFAM" id="SSF90123">
    <property type="entry name" value="ABC transporter transmembrane region"/>
    <property type="match status" value="1"/>
</dbReference>
<feature type="transmembrane region" description="Helical" evidence="7">
    <location>
        <begin position="262"/>
        <end position="280"/>
    </location>
</feature>
<dbReference type="Pfam" id="PF00664">
    <property type="entry name" value="ABC_membrane"/>
    <property type="match status" value="1"/>
</dbReference>
<dbReference type="InterPro" id="IPR039421">
    <property type="entry name" value="Type_1_exporter"/>
</dbReference>
<dbReference type="Gene3D" id="1.20.1560.10">
    <property type="entry name" value="ABC transporter type 1, transmembrane domain"/>
    <property type="match status" value="1"/>
</dbReference>
<dbReference type="SMART" id="SM00382">
    <property type="entry name" value="AAA"/>
    <property type="match status" value="1"/>
</dbReference>
<dbReference type="OrthoDB" id="1699242at2"/>
<dbReference type="InterPro" id="IPR003593">
    <property type="entry name" value="AAA+_ATPase"/>
</dbReference>
<dbReference type="InterPro" id="IPR027417">
    <property type="entry name" value="P-loop_NTPase"/>
</dbReference>
<dbReference type="InterPro" id="IPR011527">
    <property type="entry name" value="ABC1_TM_dom"/>
</dbReference>
<reference evidence="10 11" key="1">
    <citation type="submission" date="2016-12" db="EMBL/GenBank/DDBJ databases">
        <authorList>
            <person name="Song W.-J."/>
            <person name="Kurnit D.M."/>
        </authorList>
    </citation>
    <scope>NUCLEOTIDE SEQUENCE [LARGE SCALE GENOMIC DNA]</scope>
    <source>
        <strain evidence="10 11">DSM 12503</strain>
    </source>
</reference>